<dbReference type="CDD" id="cd07951">
    <property type="entry name" value="ED_3B_N_AMMECR1"/>
    <property type="match status" value="1"/>
</dbReference>
<dbReference type="SUPFAM" id="SSF53213">
    <property type="entry name" value="LigB-like"/>
    <property type="match status" value="1"/>
</dbReference>
<keyword evidence="2" id="KW-1185">Reference proteome</keyword>
<reference evidence="1" key="1">
    <citation type="journal article" date="2014" name="Int. J. Syst. Evol. Microbiol.">
        <title>Complete genome sequence of Corynebacterium casei LMG S-19264T (=DSM 44701T), isolated from a smear-ripened cheese.</title>
        <authorList>
            <consortium name="US DOE Joint Genome Institute (JGI-PGF)"/>
            <person name="Walter F."/>
            <person name="Albersmeier A."/>
            <person name="Kalinowski J."/>
            <person name="Ruckert C."/>
        </authorList>
    </citation>
    <scope>NUCLEOTIDE SEQUENCE</scope>
    <source>
        <strain evidence="1">JCM 19831</strain>
    </source>
</reference>
<dbReference type="AlphaFoldDB" id="A0A917X2U8"/>
<reference evidence="1" key="2">
    <citation type="submission" date="2020-09" db="EMBL/GenBank/DDBJ databases">
        <authorList>
            <person name="Sun Q."/>
            <person name="Ohkuma M."/>
        </authorList>
    </citation>
    <scope>NUCLEOTIDE SEQUENCE</scope>
    <source>
        <strain evidence="1">JCM 19831</strain>
    </source>
</reference>
<evidence type="ECO:0000313" key="2">
    <source>
        <dbReference type="Proteomes" id="UP000642070"/>
    </source>
</evidence>
<dbReference type="RefSeq" id="WP_190254308.1">
    <property type="nucleotide sequence ID" value="NZ_BMPI01000041.1"/>
</dbReference>
<sequence>MSLVAAAVCPHPPLLLPEVAAGAAHELDDLRSACHVAVTHLTSASVDLLIVVGADTTTVRRRPPFGGTLSPWGIDRPVGELGGDQLPLSLLIGAWLAPAASGFQSVAATASPDECAQLGRGLAAEAARVGLLVLGDASACRSEKAPGYRDPRAEPFDAAVAGALAKADTEALLRVDPGLAGELLVAGRAPWQVLAGAAEGVAWAHTELLYDDAPYGVGYLVASWR</sequence>
<dbReference type="Gene3D" id="3.40.830.10">
    <property type="entry name" value="LigB-like"/>
    <property type="match status" value="2"/>
</dbReference>
<dbReference type="EMBL" id="BMPI01000041">
    <property type="protein sequence ID" value="GGM58612.1"/>
    <property type="molecule type" value="Genomic_DNA"/>
</dbReference>
<evidence type="ECO:0000313" key="1">
    <source>
        <dbReference type="EMBL" id="GGM58612.1"/>
    </source>
</evidence>
<name>A0A917X2U8_9ACTN</name>
<protein>
    <recommendedName>
        <fullName evidence="3">Catalytic LigB subunit of aromatic ring-opening dioxygenase</fullName>
    </recommendedName>
</protein>
<comment type="caution">
    <text evidence="1">The sequence shown here is derived from an EMBL/GenBank/DDBJ whole genome shotgun (WGS) entry which is preliminary data.</text>
</comment>
<evidence type="ECO:0008006" key="3">
    <source>
        <dbReference type="Google" id="ProtNLM"/>
    </source>
</evidence>
<proteinExistence type="predicted"/>
<accession>A0A917X2U8</accession>
<gene>
    <name evidence="1" type="ORF">GCM10007977_070220</name>
</gene>
<organism evidence="1 2">
    <name type="scientific">Dactylosporangium sucinum</name>
    <dbReference type="NCBI Taxonomy" id="1424081"/>
    <lineage>
        <taxon>Bacteria</taxon>
        <taxon>Bacillati</taxon>
        <taxon>Actinomycetota</taxon>
        <taxon>Actinomycetes</taxon>
        <taxon>Micromonosporales</taxon>
        <taxon>Micromonosporaceae</taxon>
        <taxon>Dactylosporangium</taxon>
    </lineage>
</organism>
<dbReference type="Proteomes" id="UP000642070">
    <property type="component" value="Unassembled WGS sequence"/>
</dbReference>